<dbReference type="AlphaFoldDB" id="A0A7J7MV93"/>
<feature type="compositionally biased region" description="Basic and acidic residues" evidence="3">
    <location>
        <begin position="476"/>
        <end position="485"/>
    </location>
</feature>
<feature type="domain" description="Myb-like" evidence="5">
    <location>
        <begin position="9"/>
        <end position="68"/>
    </location>
</feature>
<dbReference type="PANTHER" id="PTHR37888">
    <property type="entry name" value="DNA-BINDING BROMODOMAIN-CONTAINING PROTEIN"/>
    <property type="match status" value="1"/>
</dbReference>
<dbReference type="SMART" id="SM00297">
    <property type="entry name" value="BROMO"/>
    <property type="match status" value="1"/>
</dbReference>
<evidence type="ECO:0000259" key="5">
    <source>
        <dbReference type="PROSITE" id="PS50090"/>
    </source>
</evidence>
<dbReference type="Pfam" id="PF00439">
    <property type="entry name" value="Bromodomain"/>
    <property type="match status" value="1"/>
</dbReference>
<dbReference type="SUPFAM" id="SSF47370">
    <property type="entry name" value="Bromodomain"/>
    <property type="match status" value="1"/>
</dbReference>
<dbReference type="Gene3D" id="1.10.10.60">
    <property type="entry name" value="Homeodomain-like"/>
    <property type="match status" value="1"/>
</dbReference>
<proteinExistence type="predicted"/>
<dbReference type="PROSITE" id="PS50090">
    <property type="entry name" value="MYB_LIKE"/>
    <property type="match status" value="1"/>
</dbReference>
<dbReference type="SUPFAM" id="SSF46689">
    <property type="entry name" value="Homeodomain-like"/>
    <property type="match status" value="1"/>
</dbReference>
<feature type="compositionally biased region" description="Basic and acidic residues" evidence="3">
    <location>
        <begin position="559"/>
        <end position="588"/>
    </location>
</feature>
<evidence type="ECO:0000313" key="7">
    <source>
        <dbReference type="Proteomes" id="UP000541444"/>
    </source>
</evidence>
<keyword evidence="7" id="KW-1185">Reference proteome</keyword>
<dbReference type="InterPro" id="IPR009057">
    <property type="entry name" value="Homeodomain-like_sf"/>
</dbReference>
<organism evidence="6 7">
    <name type="scientific">Kingdonia uniflora</name>
    <dbReference type="NCBI Taxonomy" id="39325"/>
    <lineage>
        <taxon>Eukaryota</taxon>
        <taxon>Viridiplantae</taxon>
        <taxon>Streptophyta</taxon>
        <taxon>Embryophyta</taxon>
        <taxon>Tracheophyta</taxon>
        <taxon>Spermatophyta</taxon>
        <taxon>Magnoliopsida</taxon>
        <taxon>Ranunculales</taxon>
        <taxon>Circaeasteraceae</taxon>
        <taxon>Kingdonia</taxon>
    </lineage>
</organism>
<dbReference type="CDD" id="cd04369">
    <property type="entry name" value="Bromodomain"/>
    <property type="match status" value="1"/>
</dbReference>
<sequence>METKSDDIKREREGEIWGTWEELLLACAVNRYGRNNWESIAIEMQNKTSSPHFLLTPLHCKQRYHDLYDRFKQHNNNKLNNNNNKLESVVVEDEDDDDKIPWLEELRKLRVAELRREVQRYDDSIVTLQSQVKRLEDERDKQVGDSKPDLAKLPEISSSPADIAVNQPLTGDADDSNQSFNESNSTTDPNQDKIADPVEVMPDTVTAGESPVEKPVGSCDGSSDTILKNSVVLPKEKTSEPSQPSGPSPVSDSPEFESVAESKGGVGEEGAKENSDVQSSASLSMRNRRVSGNSSSGDEPENDDGSPAIKQIAVKSQPLIGILEIIKSREYGNIFERRLESQESAEYKNLIRQHIDLETIQTRLKEGQYSCNNNMSKFFRDLLLLFNNAIIFYPKKSSEYNVATKLRELVLDELPKRTQKSHKSSKEESESLPKPSPPLKKTPKSDPELSDTLLVNPKSTIPFIACRKRSSVSGKARTERKDPKKATTTTIMVTEEKPELKPPPPPDSDDNEPVIVTKRKRDRPVSGVRSSRTGNKNKNISSRTSNNNPGPSSSVPNKRGGDDDNPDPKEAKAEKEKEKEKEKDKKNNDLLATTSVAKRQSVANFLNKMKRSSSSSSNNGTLLETLKNSSSINRSNNKRSNGKGGSDGGDGKRDRQSTSHKQEQISPAKRSVGRPPKRAPPPPTLSSKRSRDAIETEAAASRQPRKRSRR</sequence>
<keyword evidence="1 2" id="KW-0103">Bromodomain</keyword>
<reference evidence="6 7" key="1">
    <citation type="journal article" date="2020" name="IScience">
        <title>Genome Sequencing of the Endangered Kingdonia uniflora (Circaeasteraceae, Ranunculales) Reveals Potential Mechanisms of Evolutionary Specialization.</title>
        <authorList>
            <person name="Sun Y."/>
            <person name="Deng T."/>
            <person name="Zhang A."/>
            <person name="Moore M.J."/>
            <person name="Landis J.B."/>
            <person name="Lin N."/>
            <person name="Zhang H."/>
            <person name="Zhang X."/>
            <person name="Huang J."/>
            <person name="Zhang X."/>
            <person name="Sun H."/>
            <person name="Wang H."/>
        </authorList>
    </citation>
    <scope>NUCLEOTIDE SEQUENCE [LARGE SCALE GENOMIC DNA]</scope>
    <source>
        <strain evidence="6">TB1705</strain>
        <tissue evidence="6">Leaf</tissue>
    </source>
</reference>
<protein>
    <recommendedName>
        <fullName evidence="8">Bromo domain-containing protein</fullName>
    </recommendedName>
</protein>
<dbReference type="InterPro" id="IPR001487">
    <property type="entry name" value="Bromodomain"/>
</dbReference>
<dbReference type="EMBL" id="JACGCM010001219">
    <property type="protein sequence ID" value="KAF6158737.1"/>
    <property type="molecule type" value="Genomic_DNA"/>
</dbReference>
<dbReference type="SMART" id="SM00717">
    <property type="entry name" value="SANT"/>
    <property type="match status" value="1"/>
</dbReference>
<evidence type="ECO:0008006" key="8">
    <source>
        <dbReference type="Google" id="ProtNLM"/>
    </source>
</evidence>
<dbReference type="Pfam" id="PF00249">
    <property type="entry name" value="Myb_DNA-binding"/>
    <property type="match status" value="1"/>
</dbReference>
<feature type="compositionally biased region" description="Polar residues" evidence="3">
    <location>
        <begin position="240"/>
        <end position="251"/>
    </location>
</feature>
<dbReference type="Gene3D" id="1.20.920.10">
    <property type="entry name" value="Bromodomain-like"/>
    <property type="match status" value="1"/>
</dbReference>
<dbReference type="InterPro" id="IPR036427">
    <property type="entry name" value="Bromodomain-like_sf"/>
</dbReference>
<accession>A0A7J7MV93</accession>
<feature type="compositionally biased region" description="Polar residues" evidence="3">
    <location>
        <begin position="590"/>
        <end position="604"/>
    </location>
</feature>
<evidence type="ECO:0000256" key="2">
    <source>
        <dbReference type="PROSITE-ProRule" id="PRU00035"/>
    </source>
</evidence>
<evidence type="ECO:0000256" key="3">
    <source>
        <dbReference type="SAM" id="MobiDB-lite"/>
    </source>
</evidence>
<gene>
    <name evidence="6" type="ORF">GIB67_040251</name>
</gene>
<evidence type="ECO:0000256" key="1">
    <source>
        <dbReference type="ARBA" id="ARBA00023117"/>
    </source>
</evidence>
<evidence type="ECO:0000259" key="4">
    <source>
        <dbReference type="PROSITE" id="PS50014"/>
    </source>
</evidence>
<dbReference type="Proteomes" id="UP000541444">
    <property type="component" value="Unassembled WGS sequence"/>
</dbReference>
<feature type="domain" description="Bromo" evidence="4">
    <location>
        <begin position="327"/>
        <end position="400"/>
    </location>
</feature>
<feature type="region of interest" description="Disordered" evidence="3">
    <location>
        <begin position="137"/>
        <end position="307"/>
    </location>
</feature>
<feature type="compositionally biased region" description="Basic and acidic residues" evidence="3">
    <location>
        <begin position="137"/>
        <end position="152"/>
    </location>
</feature>
<feature type="region of interest" description="Disordered" evidence="3">
    <location>
        <begin position="469"/>
        <end position="710"/>
    </location>
</feature>
<feature type="compositionally biased region" description="Polar residues" evidence="3">
    <location>
        <begin position="528"/>
        <end position="540"/>
    </location>
</feature>
<feature type="compositionally biased region" description="Low complexity" evidence="3">
    <location>
        <begin position="541"/>
        <end position="557"/>
    </location>
</feature>
<dbReference type="CDD" id="cd00167">
    <property type="entry name" value="SANT"/>
    <property type="match status" value="1"/>
</dbReference>
<feature type="compositionally biased region" description="Basic and acidic residues" evidence="3">
    <location>
        <begin position="649"/>
        <end position="663"/>
    </location>
</feature>
<evidence type="ECO:0000313" key="6">
    <source>
        <dbReference type="EMBL" id="KAF6158737.1"/>
    </source>
</evidence>
<dbReference type="OrthoDB" id="1742084at2759"/>
<comment type="caution">
    <text evidence="6">The sequence shown here is derived from an EMBL/GenBank/DDBJ whole genome shotgun (WGS) entry which is preliminary data.</text>
</comment>
<dbReference type="PANTHER" id="PTHR37888:SF11">
    <property type="entry name" value="DNA-BINDING BROMODOMAIN-CONTAINING PROTEIN"/>
    <property type="match status" value="1"/>
</dbReference>
<name>A0A7J7MV93_9MAGN</name>
<feature type="region of interest" description="Disordered" evidence="3">
    <location>
        <begin position="416"/>
        <end position="454"/>
    </location>
</feature>
<dbReference type="PROSITE" id="PS50014">
    <property type="entry name" value="BROMODOMAIN_2"/>
    <property type="match status" value="1"/>
</dbReference>
<dbReference type="InterPro" id="IPR001005">
    <property type="entry name" value="SANT/Myb"/>
</dbReference>
<feature type="compositionally biased region" description="Polar residues" evidence="3">
    <location>
        <begin position="176"/>
        <end position="189"/>
    </location>
</feature>